<evidence type="ECO:0000313" key="6">
    <source>
        <dbReference type="EMBL" id="MFC4242222.1"/>
    </source>
</evidence>
<feature type="signal peptide" evidence="4">
    <location>
        <begin position="1"/>
        <end position="30"/>
    </location>
</feature>
<name>A0ABV8Q2P2_9MICO</name>
<dbReference type="Proteomes" id="UP001595900">
    <property type="component" value="Unassembled WGS sequence"/>
</dbReference>
<dbReference type="PROSITE" id="PS01040">
    <property type="entry name" value="SBP_BACTERIAL_5"/>
    <property type="match status" value="1"/>
</dbReference>
<comment type="caution">
    <text evidence="6">The sequence shown here is derived from an EMBL/GenBank/DDBJ whole genome shotgun (WGS) entry which is preliminary data.</text>
</comment>
<dbReference type="Gene3D" id="3.90.76.10">
    <property type="entry name" value="Dipeptide-binding Protein, Domain 1"/>
    <property type="match status" value="1"/>
</dbReference>
<evidence type="ECO:0000256" key="3">
    <source>
        <dbReference type="ARBA" id="ARBA00022729"/>
    </source>
</evidence>
<gene>
    <name evidence="6" type="ORF">ACFOYW_02465</name>
</gene>
<dbReference type="EMBL" id="JBHSCN010000002">
    <property type="protein sequence ID" value="MFC4242222.1"/>
    <property type="molecule type" value="Genomic_DNA"/>
</dbReference>
<dbReference type="PIRSF" id="PIRSF002741">
    <property type="entry name" value="MppA"/>
    <property type="match status" value="1"/>
</dbReference>
<dbReference type="InterPro" id="IPR000914">
    <property type="entry name" value="SBP_5_dom"/>
</dbReference>
<feature type="domain" description="Solute-binding protein family 5" evidence="5">
    <location>
        <begin position="88"/>
        <end position="439"/>
    </location>
</feature>
<dbReference type="Gene3D" id="3.10.105.10">
    <property type="entry name" value="Dipeptide-binding Protein, Domain 3"/>
    <property type="match status" value="1"/>
</dbReference>
<proteinExistence type="inferred from homology"/>
<accession>A0ABV8Q2P2</accession>
<organism evidence="6 7">
    <name type="scientific">Gryllotalpicola reticulitermitis</name>
    <dbReference type="NCBI Taxonomy" id="1184153"/>
    <lineage>
        <taxon>Bacteria</taxon>
        <taxon>Bacillati</taxon>
        <taxon>Actinomycetota</taxon>
        <taxon>Actinomycetes</taxon>
        <taxon>Micrococcales</taxon>
        <taxon>Microbacteriaceae</taxon>
        <taxon>Gryllotalpicola</taxon>
    </lineage>
</organism>
<evidence type="ECO:0000313" key="7">
    <source>
        <dbReference type="Proteomes" id="UP001595900"/>
    </source>
</evidence>
<comment type="similarity">
    <text evidence="2">Belongs to the bacterial solute-binding protein 5 family.</text>
</comment>
<reference evidence="7" key="1">
    <citation type="journal article" date="2019" name="Int. J. Syst. Evol. Microbiol.">
        <title>The Global Catalogue of Microorganisms (GCM) 10K type strain sequencing project: providing services to taxonomists for standard genome sequencing and annotation.</title>
        <authorList>
            <consortium name="The Broad Institute Genomics Platform"/>
            <consortium name="The Broad Institute Genome Sequencing Center for Infectious Disease"/>
            <person name="Wu L."/>
            <person name="Ma J."/>
        </authorList>
    </citation>
    <scope>NUCLEOTIDE SEQUENCE [LARGE SCALE GENOMIC DNA]</scope>
    <source>
        <strain evidence="7">CGMCC 1.10363</strain>
    </source>
</reference>
<dbReference type="SUPFAM" id="SSF53850">
    <property type="entry name" value="Periplasmic binding protein-like II"/>
    <property type="match status" value="1"/>
</dbReference>
<dbReference type="Pfam" id="PF00496">
    <property type="entry name" value="SBP_bac_5"/>
    <property type="match status" value="1"/>
</dbReference>
<keyword evidence="7" id="KW-1185">Reference proteome</keyword>
<dbReference type="InterPro" id="IPR030678">
    <property type="entry name" value="Peptide/Ni-bd"/>
</dbReference>
<dbReference type="InterPro" id="IPR023765">
    <property type="entry name" value="SBP_5_CS"/>
</dbReference>
<evidence type="ECO:0000256" key="2">
    <source>
        <dbReference type="ARBA" id="ARBA00005695"/>
    </source>
</evidence>
<dbReference type="PROSITE" id="PS51257">
    <property type="entry name" value="PROKAR_LIPOPROTEIN"/>
    <property type="match status" value="1"/>
</dbReference>
<protein>
    <submittedName>
        <fullName evidence="6">ABC transporter substrate-binding protein</fullName>
    </submittedName>
</protein>
<dbReference type="PANTHER" id="PTHR30290">
    <property type="entry name" value="PERIPLASMIC BINDING COMPONENT OF ABC TRANSPORTER"/>
    <property type="match status" value="1"/>
</dbReference>
<evidence type="ECO:0000256" key="1">
    <source>
        <dbReference type="ARBA" id="ARBA00004193"/>
    </source>
</evidence>
<evidence type="ECO:0000259" key="5">
    <source>
        <dbReference type="Pfam" id="PF00496"/>
    </source>
</evidence>
<dbReference type="CDD" id="cd00995">
    <property type="entry name" value="PBP2_NikA_DppA_OppA_like"/>
    <property type="match status" value="1"/>
</dbReference>
<feature type="chain" id="PRO_5045062394" evidence="4">
    <location>
        <begin position="31"/>
        <end position="522"/>
    </location>
</feature>
<comment type="subcellular location">
    <subcellularLocation>
        <location evidence="1">Cell membrane</location>
        <topology evidence="1">Lipid-anchor</topology>
    </subcellularLocation>
</comment>
<sequence>MNTKTRRIGSVAAVAVATALVITGCSGGGAASTSKSTSAPAGGNLIIDDAQDAVSMNPTTTFDNTSLYIMEQIMQPLFTVTKDGKGTQPDLATGYTISSDKKTYTISLRKNVKFSNGQPMTSKDVKFSLDADTATGNTGWGYINGAISSISTPDPDTVVIQLKHAWSPLIADLSLFSNSIVPYNYAGQSASEFYTHPIGTGPFKWDFWNKGRSLKVVKNTDYWQPGLPKLDSVTWNVVPDDNTRKLQLQGGQADIDALPTWATMNSLKGMPGIDATSFPSTEIDYIGFNEQKAPFNDVHVRQAISAAIDRKSLVSAALFGHGTPANSLLMPGVPYYDAKTPGIQYDLAAAKKDMAESSVPNGFTVNFGIQSGNSEEATIGQIVQSELQKIGITVKIQQIDPTTLHAQVQAGQYEMAISIWTMDIPDPDEWVTFAVNPTGGAHSAFTYYNNPSVIALAQQGEQTTTSSARQTIYTKLQDQVAADAPMAWMFYVPYAYPTSSKVHGFYVTPLGNYPLQDVSLSK</sequence>
<keyword evidence="3 4" id="KW-0732">Signal</keyword>
<evidence type="ECO:0000256" key="4">
    <source>
        <dbReference type="SAM" id="SignalP"/>
    </source>
</evidence>
<dbReference type="RefSeq" id="WP_390227027.1">
    <property type="nucleotide sequence ID" value="NZ_JBHSCN010000002.1"/>
</dbReference>
<dbReference type="InterPro" id="IPR039424">
    <property type="entry name" value="SBP_5"/>
</dbReference>
<dbReference type="Gene3D" id="3.40.190.10">
    <property type="entry name" value="Periplasmic binding protein-like II"/>
    <property type="match status" value="1"/>
</dbReference>